<dbReference type="InterPro" id="IPR025835">
    <property type="entry name" value="Thiopurine_S-MeTrfase"/>
</dbReference>
<evidence type="ECO:0000313" key="10">
    <source>
        <dbReference type="EMBL" id="PSF07105.1"/>
    </source>
</evidence>
<dbReference type="PANTHER" id="PTHR10259">
    <property type="entry name" value="THIOPURINE S-METHYLTRANSFERASE"/>
    <property type="match status" value="1"/>
</dbReference>
<name>A0A2T1KAG1_9GAMM</name>
<evidence type="ECO:0000256" key="6">
    <source>
        <dbReference type="ARBA" id="ARBA00022603"/>
    </source>
</evidence>
<dbReference type="OrthoDB" id="9778208at2"/>
<dbReference type="GO" id="GO:0032259">
    <property type="term" value="P:methylation"/>
    <property type="evidence" value="ECO:0007669"/>
    <property type="project" value="UniProtKB-KW"/>
</dbReference>
<reference evidence="10 11" key="1">
    <citation type="submission" date="2018-03" db="EMBL/GenBank/DDBJ databases">
        <title>Marinobacter brunus sp. nov., a marine bacterium of Gamma-proteobacteria isolated from the surface seawater of the South China Sea.</title>
        <authorList>
            <person name="Cheng H."/>
            <person name="Wu Y.-H."/>
            <person name="Xamxidin M."/>
            <person name="Xu X.-W."/>
        </authorList>
    </citation>
    <scope>NUCLEOTIDE SEQUENCE [LARGE SCALE GENOMIC DNA]</scope>
    <source>
        <strain evidence="10 11">NH169-3</strain>
    </source>
</reference>
<gene>
    <name evidence="10" type="primary">tmpT</name>
    <name evidence="9" type="synonym">tpm</name>
    <name evidence="10" type="ORF">C7H09_09890</name>
</gene>
<comment type="catalytic activity">
    <reaction evidence="1 9">
        <text>S-adenosyl-L-methionine + a thiopurine = S-adenosyl-L-homocysteine + a thiopurine S-methylether.</text>
        <dbReference type="EC" id="2.1.1.67"/>
    </reaction>
</comment>
<dbReference type="PROSITE" id="PS51585">
    <property type="entry name" value="SAM_MT_TPMT"/>
    <property type="match status" value="1"/>
</dbReference>
<keyword evidence="7 9" id="KW-0808">Transferase</keyword>
<dbReference type="InterPro" id="IPR022474">
    <property type="entry name" value="Thiopur_S-MeTfrase_Se/Te_detox"/>
</dbReference>
<evidence type="ECO:0000256" key="1">
    <source>
        <dbReference type="ARBA" id="ARBA00000903"/>
    </source>
</evidence>
<comment type="subcellular location">
    <subcellularLocation>
        <location evidence="2 9">Cytoplasm</location>
    </subcellularLocation>
</comment>
<evidence type="ECO:0000256" key="9">
    <source>
        <dbReference type="HAMAP-Rule" id="MF_00812"/>
    </source>
</evidence>
<evidence type="ECO:0000256" key="8">
    <source>
        <dbReference type="ARBA" id="ARBA00022691"/>
    </source>
</evidence>
<proteinExistence type="inferred from homology"/>
<dbReference type="EC" id="2.1.1.67" evidence="4 9"/>
<dbReference type="Pfam" id="PF05724">
    <property type="entry name" value="TPMT"/>
    <property type="match status" value="1"/>
</dbReference>
<keyword evidence="11" id="KW-1185">Reference proteome</keyword>
<comment type="caution">
    <text evidence="10">The sequence shown here is derived from an EMBL/GenBank/DDBJ whole genome shotgun (WGS) entry which is preliminary data.</text>
</comment>
<dbReference type="EMBL" id="PXNP01000076">
    <property type="protein sequence ID" value="PSF07105.1"/>
    <property type="molecule type" value="Genomic_DNA"/>
</dbReference>
<dbReference type="RefSeq" id="WP_106762357.1">
    <property type="nucleotide sequence ID" value="NZ_PXNP01000076.1"/>
</dbReference>
<evidence type="ECO:0000256" key="2">
    <source>
        <dbReference type="ARBA" id="ARBA00004496"/>
    </source>
</evidence>
<dbReference type="SUPFAM" id="SSF53335">
    <property type="entry name" value="S-adenosyl-L-methionine-dependent methyltransferases"/>
    <property type="match status" value="1"/>
</dbReference>
<dbReference type="PIRSF" id="PIRSF023956">
    <property type="entry name" value="Thiopurine_S-methyltransferase"/>
    <property type="match status" value="1"/>
</dbReference>
<dbReference type="FunFam" id="3.40.50.150:FF:000101">
    <property type="entry name" value="Thiopurine S-methyltransferase"/>
    <property type="match status" value="1"/>
</dbReference>
<feature type="binding site" evidence="9">
    <location>
        <position position="123"/>
    </location>
    <ligand>
        <name>S-adenosyl-L-methionine</name>
        <dbReference type="ChEBI" id="CHEBI:59789"/>
    </ligand>
</feature>
<dbReference type="NCBIfam" id="TIGR03840">
    <property type="entry name" value="TMPT_Se_Te"/>
    <property type="match status" value="1"/>
</dbReference>
<keyword evidence="6 9" id="KW-0489">Methyltransferase</keyword>
<evidence type="ECO:0000256" key="5">
    <source>
        <dbReference type="ARBA" id="ARBA00022490"/>
    </source>
</evidence>
<dbReference type="Proteomes" id="UP000239866">
    <property type="component" value="Unassembled WGS sequence"/>
</dbReference>
<dbReference type="GO" id="GO:0005737">
    <property type="term" value="C:cytoplasm"/>
    <property type="evidence" value="ECO:0007669"/>
    <property type="project" value="UniProtKB-SubCell"/>
</dbReference>
<evidence type="ECO:0000256" key="7">
    <source>
        <dbReference type="ARBA" id="ARBA00022679"/>
    </source>
</evidence>
<dbReference type="AlphaFoldDB" id="A0A2T1KAG1"/>
<keyword evidence="8 9" id="KW-0949">S-adenosyl-L-methionine</keyword>
<comment type="similarity">
    <text evidence="3 9">Belongs to the class I-like SAM-binding methyltransferase superfamily. TPMT family.</text>
</comment>
<dbReference type="Gene3D" id="3.40.50.150">
    <property type="entry name" value="Vaccinia Virus protein VP39"/>
    <property type="match status" value="1"/>
</dbReference>
<dbReference type="GO" id="GO:0008119">
    <property type="term" value="F:thiopurine S-methyltransferase activity"/>
    <property type="evidence" value="ECO:0007669"/>
    <property type="project" value="UniProtKB-UniRule"/>
</dbReference>
<feature type="binding site" evidence="9">
    <location>
        <position position="45"/>
    </location>
    <ligand>
        <name>S-adenosyl-L-methionine</name>
        <dbReference type="ChEBI" id="CHEBI:59789"/>
    </ligand>
</feature>
<dbReference type="GO" id="GO:0010038">
    <property type="term" value="P:response to metal ion"/>
    <property type="evidence" value="ECO:0007669"/>
    <property type="project" value="InterPro"/>
</dbReference>
<dbReference type="InterPro" id="IPR029063">
    <property type="entry name" value="SAM-dependent_MTases_sf"/>
</dbReference>
<dbReference type="HAMAP" id="MF_00812">
    <property type="entry name" value="Thiopur_methtran"/>
    <property type="match status" value="1"/>
</dbReference>
<dbReference type="NCBIfam" id="NF009732">
    <property type="entry name" value="PRK13255.1"/>
    <property type="match status" value="1"/>
</dbReference>
<evidence type="ECO:0000256" key="3">
    <source>
        <dbReference type="ARBA" id="ARBA00008145"/>
    </source>
</evidence>
<feature type="binding site" evidence="9">
    <location>
        <position position="66"/>
    </location>
    <ligand>
        <name>S-adenosyl-L-methionine</name>
        <dbReference type="ChEBI" id="CHEBI:59789"/>
    </ligand>
</feature>
<dbReference type="PANTHER" id="PTHR10259:SF11">
    <property type="entry name" value="THIOPURINE S-METHYLTRANSFERASE"/>
    <property type="match status" value="1"/>
</dbReference>
<feature type="binding site" evidence="9">
    <location>
        <position position="10"/>
    </location>
    <ligand>
        <name>S-adenosyl-L-methionine</name>
        <dbReference type="ChEBI" id="CHEBI:59789"/>
    </ligand>
</feature>
<evidence type="ECO:0000256" key="4">
    <source>
        <dbReference type="ARBA" id="ARBA00011905"/>
    </source>
</evidence>
<dbReference type="InterPro" id="IPR008854">
    <property type="entry name" value="TPMT"/>
</dbReference>
<protein>
    <recommendedName>
        <fullName evidence="4 9">Thiopurine S-methyltransferase</fullName>
        <ecNumber evidence="4 9">2.1.1.67</ecNumber>
    </recommendedName>
    <alternativeName>
        <fullName evidence="9">Thiopurine methyltransferase</fullName>
    </alternativeName>
</protein>
<sequence length="219" mass="25345">MEHEFWHERWAKDQIGFHEGSVNQYLHDHWPELAGQGTDAVFVPLCGKAQDMWWLHDRGHPVIGVELSSIACKDFFEEAQEKAQVQPGEPFTVFRHHELQLWCGDFFQLAPDDLKHTRLVYDRAALIALPPAMRKGYVDHLTAVIPDDTRILLITLDYDSTEMQGPPFNVSDQEVFELYGEDYDINHVVKRDMARDNPFAKRKGLRNGASESVFILRKK</sequence>
<keyword evidence="5 9" id="KW-0963">Cytoplasm</keyword>
<accession>A0A2T1KAG1</accession>
<evidence type="ECO:0000313" key="11">
    <source>
        <dbReference type="Proteomes" id="UP000239866"/>
    </source>
</evidence>
<organism evidence="10 11">
    <name type="scientific">Marinobacter fuscus</name>
    <dbReference type="NCBI Taxonomy" id="2109942"/>
    <lineage>
        <taxon>Bacteria</taxon>
        <taxon>Pseudomonadati</taxon>
        <taxon>Pseudomonadota</taxon>
        <taxon>Gammaproteobacteria</taxon>
        <taxon>Pseudomonadales</taxon>
        <taxon>Marinobacteraceae</taxon>
        <taxon>Marinobacter</taxon>
    </lineage>
</organism>